<dbReference type="EMBL" id="VDFW01000051">
    <property type="protein sequence ID" value="TNC19390.1"/>
    <property type="molecule type" value="Genomic_DNA"/>
</dbReference>
<protein>
    <recommendedName>
        <fullName evidence="3">3,4-dihydroxy-2-butanone-4-phosphate synthase</fullName>
        <ecNumber evidence="3">4.1.99.12</ecNumber>
    </recommendedName>
</protein>
<dbReference type="InterPro" id="IPR000422">
    <property type="entry name" value="DHBP_synthase_RibB"/>
</dbReference>
<evidence type="ECO:0000313" key="7">
    <source>
        <dbReference type="Proteomes" id="UP000305546"/>
    </source>
</evidence>
<dbReference type="Pfam" id="PF00926">
    <property type="entry name" value="DHBP_synthase"/>
    <property type="match status" value="1"/>
</dbReference>
<comment type="caution">
    <text evidence="6">The sequence shown here is derived from an EMBL/GenBank/DDBJ whole genome shotgun (WGS) entry which is preliminary data.</text>
</comment>
<dbReference type="EC" id="4.1.99.12" evidence="3"/>
<dbReference type="AlphaFoldDB" id="A0A5C4LRN7"/>
<keyword evidence="7" id="KW-1185">Reference proteome</keyword>
<accession>A0A5C4LRN7</accession>
<evidence type="ECO:0000256" key="3">
    <source>
        <dbReference type="ARBA" id="ARBA00012153"/>
    </source>
</evidence>
<comment type="function">
    <text evidence="1">Catalyzes the conversion of D-ribulose 5-phosphate to formate and 3,4-dihydroxy-2-butanone 4-phosphate.</text>
</comment>
<organism evidence="6 7">
    <name type="scientific">Amycolatopsis alkalitolerans</name>
    <dbReference type="NCBI Taxonomy" id="2547244"/>
    <lineage>
        <taxon>Bacteria</taxon>
        <taxon>Bacillati</taxon>
        <taxon>Actinomycetota</taxon>
        <taxon>Actinomycetes</taxon>
        <taxon>Pseudonocardiales</taxon>
        <taxon>Pseudonocardiaceae</taxon>
        <taxon>Amycolatopsis</taxon>
    </lineage>
</organism>
<keyword evidence="5" id="KW-0479">Metal-binding</keyword>
<dbReference type="PANTHER" id="PTHR21327">
    <property type="entry name" value="GTP CYCLOHYDROLASE II-RELATED"/>
    <property type="match status" value="1"/>
</dbReference>
<dbReference type="InterPro" id="IPR017945">
    <property type="entry name" value="DHBP_synth_RibB-like_a/b_dom"/>
</dbReference>
<sequence>MPITWAVPVIDVVPRVGAAVAALGRSEPVVLTDTATDVAALVLSAGTTEPSTVAFLVRHTSGFLCAAMPPQVPDRLRIPVSPARDLHFPDFEFGISVDAVGTGTGISASARAATLRRLADPAAAAEDFTRPGHVITVRVRAAHALPVSLPSGAVELVRAAGDEPVAAYGHLVGERDPTGLATTREAEGFARRERPATVSIAELGHRGRSGPGCRLACGG</sequence>
<proteinExistence type="predicted"/>
<dbReference type="GO" id="GO:0046872">
    <property type="term" value="F:metal ion binding"/>
    <property type="evidence" value="ECO:0007669"/>
    <property type="project" value="UniProtKB-KW"/>
</dbReference>
<dbReference type="SUPFAM" id="SSF55821">
    <property type="entry name" value="YrdC/RibB"/>
    <property type="match status" value="1"/>
</dbReference>
<dbReference type="GO" id="GO:0009231">
    <property type="term" value="P:riboflavin biosynthetic process"/>
    <property type="evidence" value="ECO:0007669"/>
    <property type="project" value="UniProtKB-UniPathway"/>
</dbReference>
<dbReference type="Gene3D" id="3.90.870.10">
    <property type="entry name" value="DHBP synthase"/>
    <property type="match status" value="1"/>
</dbReference>
<reference evidence="6 7" key="1">
    <citation type="submission" date="2019-06" db="EMBL/GenBank/DDBJ databases">
        <title>Amycolatopsis alkalitolerans sp. nov., isolated from Gastrodia elata Blume.</title>
        <authorList>
            <person name="Narsing Rao M.P."/>
            <person name="Li W.J."/>
        </authorList>
    </citation>
    <scope>NUCLEOTIDE SEQUENCE [LARGE SCALE GENOMIC DNA]</scope>
    <source>
        <strain evidence="6 7">SYSUP0005</strain>
    </source>
</reference>
<evidence type="ECO:0000256" key="4">
    <source>
        <dbReference type="ARBA" id="ARBA00022619"/>
    </source>
</evidence>
<evidence type="ECO:0000256" key="2">
    <source>
        <dbReference type="ARBA" id="ARBA00004904"/>
    </source>
</evidence>
<dbReference type="Proteomes" id="UP000305546">
    <property type="component" value="Unassembled WGS sequence"/>
</dbReference>
<dbReference type="UniPathway" id="UPA00275">
    <property type="reaction ID" value="UER00399"/>
</dbReference>
<keyword evidence="4" id="KW-0686">Riboflavin biosynthesis</keyword>
<dbReference type="PANTHER" id="PTHR21327:SF18">
    <property type="entry name" value="3,4-DIHYDROXY-2-BUTANONE 4-PHOSPHATE SYNTHASE"/>
    <property type="match status" value="1"/>
</dbReference>
<comment type="pathway">
    <text evidence="2">Cofactor biosynthesis; riboflavin biosynthesis; 2-hydroxy-3-oxobutyl phosphate from D-ribulose 5-phosphate: step 1/1.</text>
</comment>
<evidence type="ECO:0000313" key="6">
    <source>
        <dbReference type="EMBL" id="TNC19390.1"/>
    </source>
</evidence>
<evidence type="ECO:0000256" key="1">
    <source>
        <dbReference type="ARBA" id="ARBA00002284"/>
    </source>
</evidence>
<name>A0A5C4LRN7_9PSEU</name>
<dbReference type="GO" id="GO:0008686">
    <property type="term" value="F:3,4-dihydroxy-2-butanone-4-phosphate synthase activity"/>
    <property type="evidence" value="ECO:0007669"/>
    <property type="project" value="UniProtKB-EC"/>
</dbReference>
<evidence type="ECO:0000256" key="5">
    <source>
        <dbReference type="ARBA" id="ARBA00022723"/>
    </source>
</evidence>
<dbReference type="GO" id="GO:0005829">
    <property type="term" value="C:cytosol"/>
    <property type="evidence" value="ECO:0007669"/>
    <property type="project" value="TreeGrafter"/>
</dbReference>
<gene>
    <name evidence="6" type="ORF">FG385_32410</name>
</gene>